<dbReference type="PANTHER" id="PTHR13280:SF16">
    <property type="entry name" value="PHOSPHOFURIN ACIDIC CLUSTER SORTING PROTEIN 1"/>
    <property type="match status" value="1"/>
</dbReference>
<evidence type="ECO:0000256" key="1">
    <source>
        <dbReference type="SAM" id="MobiDB-lite"/>
    </source>
</evidence>
<evidence type="ECO:0000313" key="3">
    <source>
        <dbReference type="EMBL" id="KAK2100115.1"/>
    </source>
</evidence>
<reference evidence="3 4" key="1">
    <citation type="submission" date="2023-05" db="EMBL/GenBank/DDBJ databases">
        <title>B98-5 Cell Line De Novo Hybrid Assembly: An Optical Mapping Approach.</title>
        <authorList>
            <person name="Kananen K."/>
            <person name="Auerbach J.A."/>
            <person name="Kautto E."/>
            <person name="Blachly J.S."/>
        </authorList>
    </citation>
    <scope>NUCLEOTIDE SEQUENCE [LARGE SCALE GENOMIC DNA]</scope>
    <source>
        <strain evidence="3">B95-8</strain>
        <tissue evidence="3">Cell line</tissue>
    </source>
</reference>
<dbReference type="EMBL" id="JASSZA010000010">
    <property type="protein sequence ID" value="KAK2100115.1"/>
    <property type="molecule type" value="Genomic_DNA"/>
</dbReference>
<organism evidence="3 4">
    <name type="scientific">Saguinus oedipus</name>
    <name type="common">Cotton-top tamarin</name>
    <name type="synonym">Oedipomidas oedipus</name>
    <dbReference type="NCBI Taxonomy" id="9490"/>
    <lineage>
        <taxon>Eukaryota</taxon>
        <taxon>Metazoa</taxon>
        <taxon>Chordata</taxon>
        <taxon>Craniata</taxon>
        <taxon>Vertebrata</taxon>
        <taxon>Euteleostomi</taxon>
        <taxon>Mammalia</taxon>
        <taxon>Eutheria</taxon>
        <taxon>Euarchontoglires</taxon>
        <taxon>Primates</taxon>
        <taxon>Haplorrhini</taxon>
        <taxon>Platyrrhini</taxon>
        <taxon>Cebidae</taxon>
        <taxon>Callitrichinae</taxon>
        <taxon>Saguinus</taxon>
    </lineage>
</organism>
<feature type="region of interest" description="Disordered" evidence="1">
    <location>
        <begin position="223"/>
        <end position="272"/>
    </location>
</feature>
<comment type="caution">
    <text evidence="3">The sequence shown here is derived from an EMBL/GenBank/DDBJ whole genome shotgun (WGS) entry which is preliminary data.</text>
</comment>
<accession>A0ABQ9USQ6</accession>
<proteinExistence type="predicted"/>
<sequence>MAVMFPFLPSCNCNSSMPRPVKVAAVGGQSYLSSILRFFVKSLANKTSDWLGYMRFLIIPLGKDGRHQEGVRRQLDVVGRVMQYVNGAATTHQLPVAEAMLTCRHKFSPVSPNSPDEDSYQKFIPFIGVSTDSLCLAPHPFSWSSWAPYTGKQKIHLEQKNAMDVSDGRCAVGHLFIQQQLGHRAHRESGQTSANTALRSQQPQGNQLQAYVVVKVGLVEDSPSTAGDVDDSPVVSLTVPSTSPPSSSGLSRDATATPPSSPSMSSALAIVG</sequence>
<dbReference type="Proteomes" id="UP001266305">
    <property type="component" value="Unassembled WGS sequence"/>
</dbReference>
<evidence type="ECO:0000313" key="4">
    <source>
        <dbReference type="Proteomes" id="UP001266305"/>
    </source>
</evidence>
<dbReference type="InterPro" id="IPR019381">
    <property type="entry name" value="PACS1/2_C"/>
</dbReference>
<feature type="region of interest" description="Disordered" evidence="1">
    <location>
        <begin position="183"/>
        <end position="203"/>
    </location>
</feature>
<name>A0ABQ9USQ6_SAGOE</name>
<feature type="domain" description="Phosphofurin acidic cluster sorting protein 1/2 C-terminal" evidence="2">
    <location>
        <begin position="71"/>
        <end position="129"/>
    </location>
</feature>
<evidence type="ECO:0000259" key="2">
    <source>
        <dbReference type="Pfam" id="PF10254"/>
    </source>
</evidence>
<gene>
    <name evidence="3" type="ORF">P7K49_021463</name>
</gene>
<dbReference type="Pfam" id="PF10254">
    <property type="entry name" value="Pacs-1"/>
    <property type="match status" value="3"/>
</dbReference>
<feature type="compositionally biased region" description="Low complexity" evidence="1">
    <location>
        <begin position="232"/>
        <end position="272"/>
    </location>
</feature>
<feature type="domain" description="Phosphofurin acidic cluster sorting protein 1/2 C-terminal" evidence="2">
    <location>
        <begin position="11"/>
        <end position="63"/>
    </location>
</feature>
<dbReference type="PANTHER" id="PTHR13280">
    <property type="entry name" value="PHOSPHOFURIN ACIDIC CLUSTER SORTING PROTEIN"/>
    <property type="match status" value="1"/>
</dbReference>
<keyword evidence="4" id="KW-1185">Reference proteome</keyword>
<feature type="compositionally biased region" description="Polar residues" evidence="1">
    <location>
        <begin position="190"/>
        <end position="203"/>
    </location>
</feature>
<feature type="domain" description="Phosphofurin acidic cluster sorting protein 1/2 C-terminal" evidence="2">
    <location>
        <begin position="212"/>
        <end position="268"/>
    </location>
</feature>
<protein>
    <recommendedName>
        <fullName evidence="2">Phosphofurin acidic cluster sorting protein 1/2 C-terminal domain-containing protein</fullName>
    </recommendedName>
</protein>